<evidence type="ECO:0000313" key="2">
    <source>
        <dbReference type="Proteomes" id="UP000267029"/>
    </source>
</evidence>
<reference evidence="1 2" key="2">
    <citation type="submission" date="2018-10" db="EMBL/GenBank/DDBJ databases">
        <authorList>
            <consortium name="Pathogen Informatics"/>
        </authorList>
    </citation>
    <scope>NUCLEOTIDE SEQUENCE [LARGE SCALE GENOMIC DNA]</scope>
</reference>
<dbReference type="Proteomes" id="UP000267029">
    <property type="component" value="Unassembled WGS sequence"/>
</dbReference>
<gene>
    <name evidence="1" type="ORF">MCOS_LOCUS606</name>
</gene>
<dbReference type="WBParaSite" id="MCOS_0000060501-mRNA-1">
    <property type="protein sequence ID" value="MCOS_0000060501-mRNA-1"/>
    <property type="gene ID" value="MCOS_0000060501"/>
</dbReference>
<evidence type="ECO:0000313" key="1">
    <source>
        <dbReference type="EMBL" id="VDD74603.1"/>
    </source>
</evidence>
<reference evidence="3" key="1">
    <citation type="submission" date="2017-02" db="UniProtKB">
        <authorList>
            <consortium name="WormBaseParasite"/>
        </authorList>
    </citation>
    <scope>IDENTIFICATION</scope>
</reference>
<proteinExistence type="predicted"/>
<protein>
    <submittedName>
        <fullName evidence="3">HTH psq-type domain-containing protein</fullName>
    </submittedName>
</protein>
<evidence type="ECO:0000313" key="3">
    <source>
        <dbReference type="WBParaSite" id="MCOS_0000060501-mRNA-1"/>
    </source>
</evidence>
<accession>A0A0R3U2C9</accession>
<dbReference type="AlphaFoldDB" id="A0A0R3U2C9"/>
<sequence>MAKRVGLPKSTVHHDISAPVNAFFKHQKRANVNTYLLLNPPPTPPLAASRVLKKDPCILPVLCEGLEGKEAKSGNSVHEMWTRLPFSENIAAPLHVVTRTGVLSRKGHKKEVVAELAYDQLTGLPRPSLLSLSTQRCSKMFCQ</sequence>
<name>A0A0R3U2C9_MESCO</name>
<organism evidence="3">
    <name type="scientific">Mesocestoides corti</name>
    <name type="common">Flatworm</name>
    <dbReference type="NCBI Taxonomy" id="53468"/>
    <lineage>
        <taxon>Eukaryota</taxon>
        <taxon>Metazoa</taxon>
        <taxon>Spiralia</taxon>
        <taxon>Lophotrochozoa</taxon>
        <taxon>Platyhelminthes</taxon>
        <taxon>Cestoda</taxon>
        <taxon>Eucestoda</taxon>
        <taxon>Cyclophyllidea</taxon>
        <taxon>Mesocestoididae</taxon>
        <taxon>Mesocestoides</taxon>
    </lineage>
</organism>
<dbReference type="EMBL" id="UXSR01000055">
    <property type="protein sequence ID" value="VDD74603.1"/>
    <property type="molecule type" value="Genomic_DNA"/>
</dbReference>
<keyword evidence="2" id="KW-1185">Reference proteome</keyword>